<comment type="caution">
    <text evidence="1">The sequence shown here is derived from an EMBL/GenBank/DDBJ whole genome shotgun (WGS) entry which is preliminary data.</text>
</comment>
<dbReference type="EMBL" id="NPIC01000010">
    <property type="protein sequence ID" value="RDL32491.1"/>
    <property type="molecule type" value="Genomic_DNA"/>
</dbReference>
<dbReference type="GeneID" id="43601796"/>
<gene>
    <name evidence="1" type="ORF">BP5553_08947</name>
</gene>
<evidence type="ECO:0000313" key="1">
    <source>
        <dbReference type="EMBL" id="RDL32491.1"/>
    </source>
</evidence>
<dbReference type="AlphaFoldDB" id="A0A370TDI8"/>
<proteinExistence type="predicted"/>
<dbReference type="STRING" id="2656787.A0A370TDI8"/>
<accession>A0A370TDI8</accession>
<keyword evidence="2" id="KW-1185">Reference proteome</keyword>
<dbReference type="OrthoDB" id="329835at2759"/>
<sequence length="109" mass="12286">MPYGVPLQRLDIPHKTTHALLFHAVFDYKQGQAESGSIESSTMTDVLLSRSRTAFDISLEMRDDPNRNPLITFKLQVQLMITSYITIGRLSPAIQHSVDRVEEGKLVAM</sequence>
<dbReference type="Proteomes" id="UP000254866">
    <property type="component" value="Unassembled WGS sequence"/>
</dbReference>
<dbReference type="RefSeq" id="XP_031866213.1">
    <property type="nucleotide sequence ID" value="XM_032017570.1"/>
</dbReference>
<organism evidence="1 2">
    <name type="scientific">Venustampulla echinocandica</name>
    <dbReference type="NCBI Taxonomy" id="2656787"/>
    <lineage>
        <taxon>Eukaryota</taxon>
        <taxon>Fungi</taxon>
        <taxon>Dikarya</taxon>
        <taxon>Ascomycota</taxon>
        <taxon>Pezizomycotina</taxon>
        <taxon>Leotiomycetes</taxon>
        <taxon>Helotiales</taxon>
        <taxon>Pleuroascaceae</taxon>
        <taxon>Venustampulla</taxon>
    </lineage>
</organism>
<reference evidence="1 2" key="1">
    <citation type="journal article" date="2018" name="IMA Fungus">
        <title>IMA Genome-F 9: Draft genome sequence of Annulohypoxylon stygium, Aspergillus mulundensis, Berkeleyomyces basicola (syn. Thielaviopsis basicola), Ceratocystis smalleyi, two Cercospora beticola strains, Coleophoma cylindrospora, Fusarium fracticaudum, Phialophora cf. hyalina, and Morchella septimelata.</title>
        <authorList>
            <person name="Wingfield B.D."/>
            <person name="Bills G.F."/>
            <person name="Dong Y."/>
            <person name="Huang W."/>
            <person name="Nel W.J."/>
            <person name="Swalarsk-Parry B.S."/>
            <person name="Vaghefi N."/>
            <person name="Wilken P.M."/>
            <person name="An Z."/>
            <person name="de Beer Z.W."/>
            <person name="De Vos L."/>
            <person name="Chen L."/>
            <person name="Duong T.A."/>
            <person name="Gao Y."/>
            <person name="Hammerbacher A."/>
            <person name="Kikkert J.R."/>
            <person name="Li Y."/>
            <person name="Li H."/>
            <person name="Li K."/>
            <person name="Li Q."/>
            <person name="Liu X."/>
            <person name="Ma X."/>
            <person name="Naidoo K."/>
            <person name="Pethybridge S.J."/>
            <person name="Sun J."/>
            <person name="Steenkamp E.T."/>
            <person name="van der Nest M.A."/>
            <person name="van Wyk S."/>
            <person name="Wingfield M.J."/>
            <person name="Xiong C."/>
            <person name="Yue Q."/>
            <person name="Zhang X."/>
        </authorList>
    </citation>
    <scope>NUCLEOTIDE SEQUENCE [LARGE SCALE GENOMIC DNA]</scope>
    <source>
        <strain evidence="1 2">BP 5553</strain>
    </source>
</reference>
<name>A0A370TDI8_9HELO</name>
<protein>
    <submittedName>
        <fullName evidence="1">Uncharacterized protein</fullName>
    </submittedName>
</protein>
<evidence type="ECO:0000313" key="2">
    <source>
        <dbReference type="Proteomes" id="UP000254866"/>
    </source>
</evidence>